<proteinExistence type="predicted"/>
<organism evidence="1 2">
    <name type="scientific">Morella rubra</name>
    <name type="common">Chinese bayberry</name>
    <dbReference type="NCBI Taxonomy" id="262757"/>
    <lineage>
        <taxon>Eukaryota</taxon>
        <taxon>Viridiplantae</taxon>
        <taxon>Streptophyta</taxon>
        <taxon>Embryophyta</taxon>
        <taxon>Tracheophyta</taxon>
        <taxon>Spermatophyta</taxon>
        <taxon>Magnoliopsida</taxon>
        <taxon>eudicotyledons</taxon>
        <taxon>Gunneridae</taxon>
        <taxon>Pentapetalae</taxon>
        <taxon>rosids</taxon>
        <taxon>fabids</taxon>
        <taxon>Fagales</taxon>
        <taxon>Myricaceae</taxon>
        <taxon>Morella</taxon>
    </lineage>
</organism>
<evidence type="ECO:0000313" key="1">
    <source>
        <dbReference type="EMBL" id="KAB1216339.1"/>
    </source>
</evidence>
<evidence type="ECO:0000313" key="2">
    <source>
        <dbReference type="Proteomes" id="UP000516437"/>
    </source>
</evidence>
<name>A0A6A1VTT9_9ROSI</name>
<comment type="caution">
    <text evidence="1">The sequence shown here is derived from an EMBL/GenBank/DDBJ whole genome shotgun (WGS) entry which is preliminary data.</text>
</comment>
<reference evidence="1 2" key="1">
    <citation type="journal article" date="2019" name="Plant Biotechnol. J.">
        <title>The red bayberry genome and genetic basis of sex determination.</title>
        <authorList>
            <person name="Jia H.M."/>
            <person name="Jia H.J."/>
            <person name="Cai Q.L."/>
            <person name="Wang Y."/>
            <person name="Zhao H.B."/>
            <person name="Yang W.F."/>
            <person name="Wang G.Y."/>
            <person name="Li Y.H."/>
            <person name="Zhan D.L."/>
            <person name="Shen Y.T."/>
            <person name="Niu Q.F."/>
            <person name="Chang L."/>
            <person name="Qiu J."/>
            <person name="Zhao L."/>
            <person name="Xie H.B."/>
            <person name="Fu W.Y."/>
            <person name="Jin J."/>
            <person name="Li X.W."/>
            <person name="Jiao Y."/>
            <person name="Zhou C.C."/>
            <person name="Tu T."/>
            <person name="Chai C.Y."/>
            <person name="Gao J.L."/>
            <person name="Fan L.J."/>
            <person name="van de Weg E."/>
            <person name="Wang J.Y."/>
            <person name="Gao Z.S."/>
        </authorList>
    </citation>
    <scope>NUCLEOTIDE SEQUENCE [LARGE SCALE GENOMIC DNA]</scope>
    <source>
        <tissue evidence="1">Leaves</tissue>
    </source>
</reference>
<keyword evidence="2" id="KW-1185">Reference proteome</keyword>
<gene>
    <name evidence="1" type="ORF">CJ030_MR4G026753</name>
</gene>
<dbReference type="PANTHER" id="PTHR35761">
    <property type="entry name" value="ATR INTERACTING PROTEIN"/>
    <property type="match status" value="1"/>
</dbReference>
<dbReference type="InterPro" id="IPR044952">
    <property type="entry name" value="SUV2"/>
</dbReference>
<dbReference type="OrthoDB" id="645074at2759"/>
<dbReference type="GO" id="GO:0006974">
    <property type="term" value="P:DNA damage response"/>
    <property type="evidence" value="ECO:0007669"/>
    <property type="project" value="InterPro"/>
</dbReference>
<accession>A0A6A1VTT9</accession>
<dbReference type="AlphaFoldDB" id="A0A6A1VTT9"/>
<protein>
    <submittedName>
        <fullName evidence="1">Uncharacterized protein</fullName>
    </submittedName>
</protein>
<dbReference type="PANTHER" id="PTHR35761:SF1">
    <property type="entry name" value="PROTEIN SENSITIVE TO UV 2"/>
    <property type="match status" value="1"/>
</dbReference>
<dbReference type="Proteomes" id="UP000516437">
    <property type="component" value="Chromosome 4"/>
</dbReference>
<sequence length="569" mass="62947">MNLGLVSYLENEYVPAKTVVIDCGLSGREFGVGLNHGVPHKIQNAMPSNDRACSRADRVMPSCKTIGVQTEEAGDPAQVTLDDDPPACHALSEKLLAIWGSPSDQNLGRNLISKLLVTCQADLHVLFGFMSRNVSRSTRDPVADGSSTDVALKLHMHSFHTSEAARVSHLYSVLTKISDGVVPLESLFEPLLDLCSLENVVIVHRSLRILHGFLKYLLSLERKFEKRDNVIVEELCSGNNAVDGHGSDSSLLGVIINETSYAGCTPLGIIVPDAESPCKRETWSHDIAISVSRVDWVSLVEFMHQIVMKNAEECVRLEAVSVMNVILIESEAYIDREKFGQKMFFESLSQLLRKEAGLRVQKHAVHLLHLLFNSFGSLFNEGPKLLAMFCSGCNEGTDDALDDNARPQKFINVLHGLADCVTCRGNGLQELTLCRNAVIVLAFLASSGKPGFEILVSPKLYREANFLMLILQVLVSEMDIEAAAFAEPPEIFKERFVSNPAYSVSGLRVLTNSRDMASLTIYIANRLSRKDQRHGQPDSMIRQMRESEIVNLAQVFKKRVFTYLGDSIT</sequence>
<dbReference type="EMBL" id="RXIC02000022">
    <property type="protein sequence ID" value="KAB1216339.1"/>
    <property type="molecule type" value="Genomic_DNA"/>
</dbReference>